<reference evidence="3 4" key="1">
    <citation type="submission" date="2016-10" db="EMBL/GenBank/DDBJ databases">
        <authorList>
            <person name="de Groot N.N."/>
        </authorList>
    </citation>
    <scope>NUCLEOTIDE SEQUENCE [LARGE SCALE GENOMIC DNA]</scope>
    <source>
        <strain evidence="3 4">CGMCC 1.9159</strain>
    </source>
</reference>
<dbReference type="STRING" id="686624.SAMN04488242_2749"/>
<dbReference type="Pfam" id="PF04432">
    <property type="entry name" value="FrhB_FdhB_C"/>
    <property type="match status" value="1"/>
</dbReference>
<dbReference type="PANTHER" id="PTHR31332">
    <property type="entry name" value="7-HYDROXYMETHYL CHLOROPHYLL A REDUCTASE, CHLOROPLASTIC"/>
    <property type="match status" value="1"/>
</dbReference>
<feature type="domain" description="Coenzyme F420 hydrogenase/dehydrogenase beta subunit N-terminal" evidence="1">
    <location>
        <begin position="90"/>
        <end position="165"/>
    </location>
</feature>
<feature type="domain" description="Coenzyme F420 hydrogenase/dehydrogenase beta subunit C-terminal" evidence="2">
    <location>
        <begin position="177"/>
        <end position="335"/>
    </location>
</feature>
<evidence type="ECO:0000259" key="2">
    <source>
        <dbReference type="Pfam" id="PF04432"/>
    </source>
</evidence>
<dbReference type="InterPro" id="IPR007516">
    <property type="entry name" value="Co_F420_Hydgase/DH_bsu_N"/>
</dbReference>
<dbReference type="InterPro" id="IPR045220">
    <property type="entry name" value="FRHB/FDHB/HCAR-like"/>
</dbReference>
<name>A0A1G9MUA7_9ACTN</name>
<proteinExistence type="predicted"/>
<accession>A0A1G9MUA7</accession>
<organism evidence="3 4">
    <name type="scientific">Tessaracoccus oleiagri</name>
    <dbReference type="NCBI Taxonomy" id="686624"/>
    <lineage>
        <taxon>Bacteria</taxon>
        <taxon>Bacillati</taxon>
        <taxon>Actinomycetota</taxon>
        <taxon>Actinomycetes</taxon>
        <taxon>Propionibacteriales</taxon>
        <taxon>Propionibacteriaceae</taxon>
        <taxon>Tessaracoccus</taxon>
    </lineage>
</organism>
<protein>
    <submittedName>
        <fullName evidence="3">Coenzyme F420 hydrogenase subunit beta</fullName>
    </submittedName>
</protein>
<dbReference type="RefSeq" id="WP_093253330.1">
    <property type="nucleotide sequence ID" value="NZ_FNGP01000006.1"/>
</dbReference>
<sequence length="411" mass="43723">MSTHPLDAVLAGHMCSGCGACAYLGADGGVTMRDVPTIGARPVGVAALPIEVKDRIVAACPGAGVRSPASGRPAPTDRDELLVGPADAIWEGWAADPEVRRRASSGGIVTALAAYCVERLGMRLVVHVGMEPTQPWTNRTITSHDRAGLLANAGSRYAPSSPVEALRLIEEADGPCVFVGKPCDVAAVAELRKQRPALDRNLGAVLSFFCAGTPASAGTLGLASTLGFDEDRIASVRYRGDGWPGRFRVRGRDGQEASLSYDESWGALARRHRQLRCQVCPDGLGELADVTGGDAWHRREESPEGISVVLARTPLGRRLVEGAAEAGYVELTESDAHRVVAAQGLVRRRKLVAARLTALGLLGLPVPRFRGFHLWRAARLIGPVKFVREMGGTLRRGLARGYRRPESSEGP</sequence>
<dbReference type="AlphaFoldDB" id="A0A1G9MUA7"/>
<dbReference type="GO" id="GO:0090415">
    <property type="term" value="F:7-hydroxymethyl chlorophyll a reductase activity"/>
    <property type="evidence" value="ECO:0007669"/>
    <property type="project" value="TreeGrafter"/>
</dbReference>
<dbReference type="OrthoDB" id="3247493at2"/>
<gene>
    <name evidence="3" type="ORF">SAMN04488242_2749</name>
</gene>
<evidence type="ECO:0000259" key="1">
    <source>
        <dbReference type="Pfam" id="PF04422"/>
    </source>
</evidence>
<dbReference type="Pfam" id="PF04422">
    <property type="entry name" value="FrhB_FdhB_N"/>
    <property type="match status" value="1"/>
</dbReference>
<dbReference type="Proteomes" id="UP000199475">
    <property type="component" value="Unassembled WGS sequence"/>
</dbReference>
<dbReference type="GO" id="GO:0033354">
    <property type="term" value="P:chlorophyll cycle"/>
    <property type="evidence" value="ECO:0007669"/>
    <property type="project" value="TreeGrafter"/>
</dbReference>
<keyword evidence="4" id="KW-1185">Reference proteome</keyword>
<evidence type="ECO:0000313" key="4">
    <source>
        <dbReference type="Proteomes" id="UP000199475"/>
    </source>
</evidence>
<evidence type="ECO:0000313" key="3">
    <source>
        <dbReference type="EMBL" id="SDL77591.1"/>
    </source>
</evidence>
<dbReference type="PANTHER" id="PTHR31332:SF0">
    <property type="entry name" value="7-HYDROXYMETHYL CHLOROPHYLL A REDUCTASE, CHLOROPLASTIC"/>
    <property type="match status" value="1"/>
</dbReference>
<dbReference type="EMBL" id="FNGP01000006">
    <property type="protein sequence ID" value="SDL77591.1"/>
    <property type="molecule type" value="Genomic_DNA"/>
</dbReference>
<dbReference type="InterPro" id="IPR007525">
    <property type="entry name" value="FrhB_FdhB_C"/>
</dbReference>